<sequence>MVASGTVKEIRTVDQMEKITKKNAGKLIVVEIFLDGCAACQRIAPVYERLAAEYKNVVFLKVNSKGNGTCSERHVLLMPMLKWKLT</sequence>
<dbReference type="PANTHER" id="PTHR46115">
    <property type="entry name" value="THIOREDOXIN-LIKE PROTEIN 1"/>
    <property type="match status" value="1"/>
</dbReference>
<dbReference type="InterPro" id="IPR013766">
    <property type="entry name" value="Thioredoxin_domain"/>
</dbReference>
<dbReference type="InterPro" id="IPR017937">
    <property type="entry name" value="Thioredoxin_CS"/>
</dbReference>
<organism evidence="3 4">
    <name type="scientific">Opisthorchis viverrini</name>
    <name type="common">Southeast Asian liver fluke</name>
    <dbReference type="NCBI Taxonomy" id="6198"/>
    <lineage>
        <taxon>Eukaryota</taxon>
        <taxon>Metazoa</taxon>
        <taxon>Spiralia</taxon>
        <taxon>Lophotrochozoa</taxon>
        <taxon>Platyhelminthes</taxon>
        <taxon>Trematoda</taxon>
        <taxon>Digenea</taxon>
        <taxon>Opisthorchiida</taxon>
        <taxon>Opisthorchiata</taxon>
        <taxon>Opisthorchiidae</taxon>
        <taxon>Opisthorchis</taxon>
    </lineage>
</organism>
<evidence type="ECO:0000313" key="3">
    <source>
        <dbReference type="EMBL" id="OON22912.1"/>
    </source>
</evidence>
<dbReference type="Gene3D" id="3.40.30.10">
    <property type="entry name" value="Glutaredoxin"/>
    <property type="match status" value="1"/>
</dbReference>
<accession>A0A1S8X8B9</accession>
<dbReference type="Proteomes" id="UP000243686">
    <property type="component" value="Unassembled WGS sequence"/>
</dbReference>
<dbReference type="Pfam" id="PF00085">
    <property type="entry name" value="Thioredoxin"/>
    <property type="match status" value="1"/>
</dbReference>
<keyword evidence="1" id="KW-1015">Disulfide bond</keyword>
<gene>
    <name evidence="3" type="ORF">X801_01179</name>
</gene>
<feature type="domain" description="Thioredoxin" evidence="2">
    <location>
        <begin position="22"/>
        <end position="82"/>
    </location>
</feature>
<dbReference type="SUPFAM" id="SSF52833">
    <property type="entry name" value="Thioredoxin-like"/>
    <property type="match status" value="1"/>
</dbReference>
<proteinExistence type="predicted"/>
<keyword evidence="4" id="KW-1185">Reference proteome</keyword>
<dbReference type="InterPro" id="IPR036249">
    <property type="entry name" value="Thioredoxin-like_sf"/>
</dbReference>
<dbReference type="EMBL" id="KV891651">
    <property type="protein sequence ID" value="OON22912.1"/>
    <property type="molecule type" value="Genomic_DNA"/>
</dbReference>
<dbReference type="PROSITE" id="PS00194">
    <property type="entry name" value="THIOREDOXIN_1"/>
    <property type="match status" value="1"/>
</dbReference>
<name>A0A1S8X8B9_OPIVI</name>
<dbReference type="AlphaFoldDB" id="A0A1S8X8B9"/>
<protein>
    <submittedName>
        <fullName evidence="3">Thioredoxin</fullName>
    </submittedName>
</protein>
<evidence type="ECO:0000259" key="2">
    <source>
        <dbReference type="Pfam" id="PF00085"/>
    </source>
</evidence>
<evidence type="ECO:0000313" key="4">
    <source>
        <dbReference type="Proteomes" id="UP000243686"/>
    </source>
</evidence>
<reference evidence="3 4" key="1">
    <citation type="submission" date="2015-03" db="EMBL/GenBank/DDBJ databases">
        <title>Draft genome of the nematode, Opisthorchis viverrini.</title>
        <authorList>
            <person name="Mitreva M."/>
        </authorList>
    </citation>
    <scope>NUCLEOTIDE SEQUENCE [LARGE SCALE GENOMIC DNA]</scope>
    <source>
        <strain evidence="3">Khon Kaen</strain>
    </source>
</reference>
<dbReference type="CDD" id="cd02947">
    <property type="entry name" value="TRX_family"/>
    <property type="match status" value="1"/>
</dbReference>
<evidence type="ECO:0000256" key="1">
    <source>
        <dbReference type="ARBA" id="ARBA00023157"/>
    </source>
</evidence>